<organism evidence="1 2">
    <name type="scientific">Pseudomonas tolaasii</name>
    <dbReference type="NCBI Taxonomy" id="29442"/>
    <lineage>
        <taxon>Bacteria</taxon>
        <taxon>Pseudomonadati</taxon>
        <taxon>Pseudomonadota</taxon>
        <taxon>Gammaproteobacteria</taxon>
        <taxon>Pseudomonadales</taxon>
        <taxon>Pseudomonadaceae</taxon>
        <taxon>Pseudomonas</taxon>
    </lineage>
</organism>
<evidence type="ECO:0000313" key="2">
    <source>
        <dbReference type="Proteomes" id="UP000549134"/>
    </source>
</evidence>
<evidence type="ECO:0000313" key="1">
    <source>
        <dbReference type="EMBL" id="NWD40151.1"/>
    </source>
</evidence>
<accession>A0A7Y8ATQ1</accession>
<gene>
    <name evidence="1" type="ORF">HX787_30335</name>
</gene>
<dbReference type="Proteomes" id="UP000549134">
    <property type="component" value="Unassembled WGS sequence"/>
</dbReference>
<dbReference type="RefSeq" id="WP_080519901.1">
    <property type="nucleotide sequence ID" value="NZ_CP020369.1"/>
</dbReference>
<dbReference type="GeneID" id="55849292"/>
<name>A0A7Y8ATQ1_PSETO</name>
<dbReference type="EMBL" id="JACAQK010000050">
    <property type="protein sequence ID" value="NWD40151.1"/>
    <property type="molecule type" value="Genomic_DNA"/>
</dbReference>
<proteinExistence type="predicted"/>
<sequence length="167" mass="19101">MIVPIFPSDLERNSGMKRVARFLLRTWPGVEPIPHTQSLAILARGLGYQGYYHVAKLAPSWAEARPDIDIHSIEWNLSRVLSEEFQAPGNPGVTINLGNLLAYIQTIPLHHLTVFKRFPELLEGRHSFPLLPYDKQSPFGRFQHSPVVPHEADWRISDDDDSERFKP</sequence>
<protein>
    <submittedName>
        <fullName evidence="1">Uncharacterized protein</fullName>
    </submittedName>
</protein>
<comment type="caution">
    <text evidence="1">The sequence shown here is derived from an EMBL/GenBank/DDBJ whole genome shotgun (WGS) entry which is preliminary data.</text>
</comment>
<reference evidence="1 2" key="1">
    <citation type="submission" date="2020-04" db="EMBL/GenBank/DDBJ databases">
        <title>Molecular characterization of pseudomonads from Agaricus bisporus reveal novel blotch 2 pathogens in Western Europe.</title>
        <authorList>
            <person name="Taparia T."/>
            <person name="Krijger M."/>
            <person name="Haynes E."/>
            <person name="Elpinstone J.G."/>
            <person name="Noble R."/>
            <person name="Van Der Wolf J."/>
        </authorList>
    </citation>
    <scope>NUCLEOTIDE SEQUENCE [LARGE SCALE GENOMIC DNA]</scope>
    <source>
        <strain evidence="1 2">IPO3746</strain>
    </source>
</reference>
<dbReference type="AlphaFoldDB" id="A0A7Y8ATQ1"/>